<evidence type="ECO:0000256" key="3">
    <source>
        <dbReference type="ARBA" id="ARBA00022516"/>
    </source>
</evidence>
<evidence type="ECO:0000256" key="1">
    <source>
        <dbReference type="ARBA" id="ARBA00005194"/>
    </source>
</evidence>
<evidence type="ECO:0000256" key="6">
    <source>
        <dbReference type="ARBA" id="ARBA00023160"/>
    </source>
</evidence>
<dbReference type="GO" id="GO:0006633">
    <property type="term" value="P:fatty acid biosynthetic process"/>
    <property type="evidence" value="ECO:0007669"/>
    <property type="project" value="UniProtKB-UniPathway"/>
</dbReference>
<accession>A0A109UHM9</accession>
<protein>
    <recommendedName>
        <fullName evidence="2 8">Biotin carboxyl carrier protein of acetyl-CoA carboxylase</fullName>
    </recommendedName>
</protein>
<dbReference type="AlphaFoldDB" id="A0A109UHM9"/>
<dbReference type="EMBL" id="CP013213">
    <property type="protein sequence ID" value="AMC94393.1"/>
    <property type="molecule type" value="Genomic_DNA"/>
</dbReference>
<keyword evidence="3 8" id="KW-0444">Lipid biosynthesis</keyword>
<dbReference type="STRING" id="1514105.AOC36_10545"/>
<evidence type="ECO:0000259" key="9">
    <source>
        <dbReference type="PROSITE" id="PS50968"/>
    </source>
</evidence>
<evidence type="ECO:0000313" key="11">
    <source>
        <dbReference type="Proteomes" id="UP000063781"/>
    </source>
</evidence>
<keyword evidence="6 8" id="KW-0275">Fatty acid biosynthesis</keyword>
<dbReference type="NCBIfam" id="TIGR00531">
    <property type="entry name" value="BCCP"/>
    <property type="match status" value="1"/>
</dbReference>
<dbReference type="Pfam" id="PF00364">
    <property type="entry name" value="Biotin_lipoyl"/>
    <property type="match status" value="1"/>
</dbReference>
<dbReference type="InterPro" id="IPR011053">
    <property type="entry name" value="Single_hybrid_motif"/>
</dbReference>
<keyword evidence="5 8" id="KW-0443">Lipid metabolism</keyword>
<feature type="domain" description="Lipoyl-binding" evidence="9">
    <location>
        <begin position="71"/>
        <end position="147"/>
    </location>
</feature>
<evidence type="ECO:0000256" key="7">
    <source>
        <dbReference type="ARBA" id="ARBA00023267"/>
    </source>
</evidence>
<dbReference type="GO" id="GO:0009317">
    <property type="term" value="C:acetyl-CoA carboxylase complex"/>
    <property type="evidence" value="ECO:0007669"/>
    <property type="project" value="InterPro"/>
</dbReference>
<dbReference type="SUPFAM" id="SSF51230">
    <property type="entry name" value="Single hybrid motif"/>
    <property type="match status" value="1"/>
</dbReference>
<dbReference type="OrthoDB" id="9811735at2"/>
<dbReference type="KEGG" id="erl:AOC36_10545"/>
<keyword evidence="4 8" id="KW-0276">Fatty acid metabolism</keyword>
<name>A0A109UHM9_9FIRM</name>
<dbReference type="RefSeq" id="WP_067634080.1">
    <property type="nucleotide sequence ID" value="NZ_CP013213.1"/>
</dbReference>
<evidence type="ECO:0000313" key="10">
    <source>
        <dbReference type="EMBL" id="AMC94393.1"/>
    </source>
</evidence>
<dbReference type="PRINTS" id="PR01071">
    <property type="entry name" value="ACOABIOTINCC"/>
</dbReference>
<comment type="function">
    <text evidence="8">This protein is a component of the acetyl coenzyme A carboxylase complex; first, biotin carboxylase catalyzes the carboxylation of the carrier protein and then the transcarboxylase transfers the carboxyl group to form malonyl-CoA.</text>
</comment>
<comment type="pathway">
    <text evidence="1 8">Lipid metabolism; fatty acid biosynthesis.</text>
</comment>
<keyword evidence="7 8" id="KW-0092">Biotin</keyword>
<dbReference type="Proteomes" id="UP000063781">
    <property type="component" value="Chromosome"/>
</dbReference>
<evidence type="ECO:0000256" key="4">
    <source>
        <dbReference type="ARBA" id="ARBA00022832"/>
    </source>
</evidence>
<evidence type="ECO:0000256" key="5">
    <source>
        <dbReference type="ARBA" id="ARBA00023098"/>
    </source>
</evidence>
<dbReference type="InterPro" id="IPR000089">
    <property type="entry name" value="Biotin_lipoyl"/>
</dbReference>
<dbReference type="CDD" id="cd06850">
    <property type="entry name" value="biotinyl_domain"/>
    <property type="match status" value="1"/>
</dbReference>
<dbReference type="Gene3D" id="2.40.50.100">
    <property type="match status" value="1"/>
</dbReference>
<gene>
    <name evidence="10" type="ORF">AOC36_10545</name>
</gene>
<dbReference type="PANTHER" id="PTHR45266:SF3">
    <property type="entry name" value="OXALOACETATE DECARBOXYLASE ALPHA CHAIN"/>
    <property type="match status" value="1"/>
</dbReference>
<dbReference type="PROSITE" id="PS00188">
    <property type="entry name" value="BIOTIN"/>
    <property type="match status" value="1"/>
</dbReference>
<dbReference type="UniPathway" id="UPA00094"/>
<proteinExistence type="predicted"/>
<dbReference type="PROSITE" id="PS50968">
    <property type="entry name" value="BIOTINYL_LIPOYL"/>
    <property type="match status" value="1"/>
</dbReference>
<dbReference type="InterPro" id="IPR050709">
    <property type="entry name" value="Biotin_Carboxyl_Carrier/Decarb"/>
</dbReference>
<reference evidence="10 11" key="1">
    <citation type="submission" date="2015-10" db="EMBL/GenBank/DDBJ databases">
        <title>Erysipelothrix larvae sp. LV19 isolated from the larval gut of the rhinoceros beetle, Trypoxylus dichotomus.</title>
        <authorList>
            <person name="Lim S."/>
            <person name="Kim B.-C."/>
        </authorList>
    </citation>
    <scope>NUCLEOTIDE SEQUENCE [LARGE SCALE GENOMIC DNA]</scope>
    <source>
        <strain evidence="10 11">LV19</strain>
    </source>
</reference>
<dbReference type="PANTHER" id="PTHR45266">
    <property type="entry name" value="OXALOACETATE DECARBOXYLASE ALPHA CHAIN"/>
    <property type="match status" value="1"/>
</dbReference>
<dbReference type="InterPro" id="IPR001249">
    <property type="entry name" value="AcCoA_biotinCC"/>
</dbReference>
<keyword evidence="11" id="KW-1185">Reference proteome</keyword>
<evidence type="ECO:0000256" key="8">
    <source>
        <dbReference type="RuleBase" id="RU364072"/>
    </source>
</evidence>
<evidence type="ECO:0000256" key="2">
    <source>
        <dbReference type="ARBA" id="ARBA00017562"/>
    </source>
</evidence>
<dbReference type="GO" id="GO:0003989">
    <property type="term" value="F:acetyl-CoA carboxylase activity"/>
    <property type="evidence" value="ECO:0007669"/>
    <property type="project" value="InterPro"/>
</dbReference>
<sequence length="149" mass="16687">MDLKAIKKLVEVLEDSSLESLTYKDETFEVEIKKPKAHNVYVEKPPLTQTLPQHYPEDTAEANVKEMVPLGHVIRSPLVGVYYSKPTPESSEFTAVGKRVNKGDVVCIIEAMKVMNEIKSDVSGTLLEVHIKDGDSVDFDQPLFTIQEV</sequence>
<dbReference type="InterPro" id="IPR001882">
    <property type="entry name" value="Biotin_BS"/>
</dbReference>
<organism evidence="10 11">
    <name type="scientific">Erysipelothrix larvae</name>
    <dbReference type="NCBI Taxonomy" id="1514105"/>
    <lineage>
        <taxon>Bacteria</taxon>
        <taxon>Bacillati</taxon>
        <taxon>Bacillota</taxon>
        <taxon>Erysipelotrichia</taxon>
        <taxon>Erysipelotrichales</taxon>
        <taxon>Erysipelotrichaceae</taxon>
        <taxon>Erysipelothrix</taxon>
    </lineage>
</organism>